<dbReference type="GO" id="GO:0004672">
    <property type="term" value="F:protein kinase activity"/>
    <property type="evidence" value="ECO:0007669"/>
    <property type="project" value="InterPro"/>
</dbReference>
<dbReference type="AlphaFoldDB" id="A0A4Q4S0T0"/>
<dbReference type="Pfam" id="PF00069">
    <property type="entry name" value="Pkinase"/>
    <property type="match status" value="1"/>
</dbReference>
<feature type="domain" description="Protein kinase" evidence="1">
    <location>
        <begin position="1"/>
        <end position="177"/>
    </location>
</feature>
<dbReference type="Proteomes" id="UP000293823">
    <property type="component" value="Unassembled WGS sequence"/>
</dbReference>
<evidence type="ECO:0000313" key="2">
    <source>
        <dbReference type="EMBL" id="RYO63380.1"/>
    </source>
</evidence>
<dbReference type="SUPFAM" id="SSF56112">
    <property type="entry name" value="Protein kinase-like (PK-like)"/>
    <property type="match status" value="1"/>
</dbReference>
<proteinExistence type="predicted"/>
<comment type="caution">
    <text evidence="2">The sequence shown here is derived from an EMBL/GenBank/DDBJ whole genome shotgun (WGS) entry which is preliminary data.</text>
</comment>
<sequence>MLLNRLAHRMFSTSRIGIRLASTILGKSGREYVQREVLAERKDPPSSIFKAESHGQSFVFKRVSETFYDDSLRLAADFPESRRLRMHVDSNDEEKLLIYPYYQNTLLKLLQEDPEVSDAARKKILRQTAEAIQELHSKDWIHIDIKPDNILPNWTCDEEGTKTITDVALGDFDIAWK</sequence>
<dbReference type="GO" id="GO:0005524">
    <property type="term" value="F:ATP binding"/>
    <property type="evidence" value="ECO:0007669"/>
    <property type="project" value="InterPro"/>
</dbReference>
<reference evidence="3" key="1">
    <citation type="journal article" date="2019" name="bioRxiv">
        <title>Genomics, evolutionary history and diagnostics of the Alternaria alternata species group including apple and Asian pear pathotypes.</title>
        <authorList>
            <person name="Armitage A.D."/>
            <person name="Cockerton H.M."/>
            <person name="Sreenivasaprasad S."/>
            <person name="Woodhall J.W."/>
            <person name="Lane C.R."/>
            <person name="Harrison R.J."/>
            <person name="Clarkson J.P."/>
        </authorList>
    </citation>
    <scope>NUCLEOTIDE SEQUENCE [LARGE SCALE GENOMIC DNA]</scope>
    <source>
        <strain evidence="3">RGR 97.0016</strain>
    </source>
</reference>
<dbReference type="OrthoDB" id="10252171at2759"/>
<protein>
    <recommendedName>
        <fullName evidence="1">Protein kinase domain-containing protein</fullName>
    </recommendedName>
</protein>
<dbReference type="Gene3D" id="1.10.510.10">
    <property type="entry name" value="Transferase(Phosphotransferase) domain 1"/>
    <property type="match status" value="1"/>
</dbReference>
<dbReference type="InterPro" id="IPR000719">
    <property type="entry name" value="Prot_kinase_dom"/>
</dbReference>
<gene>
    <name evidence="2" type="ORF">AA0113_g5930</name>
</gene>
<accession>A0A4Q4S0T0</accession>
<name>A0A4Q4S0T0_9PLEO</name>
<dbReference type="PROSITE" id="PS50011">
    <property type="entry name" value="PROTEIN_KINASE_DOM"/>
    <property type="match status" value="1"/>
</dbReference>
<keyword evidence="3" id="KW-1185">Reference proteome</keyword>
<dbReference type="EMBL" id="PEJP01000021">
    <property type="protein sequence ID" value="RYO63380.1"/>
    <property type="molecule type" value="Genomic_DNA"/>
</dbReference>
<dbReference type="InterPro" id="IPR011009">
    <property type="entry name" value="Kinase-like_dom_sf"/>
</dbReference>
<organism evidence="2 3">
    <name type="scientific">Alternaria arborescens</name>
    <dbReference type="NCBI Taxonomy" id="156630"/>
    <lineage>
        <taxon>Eukaryota</taxon>
        <taxon>Fungi</taxon>
        <taxon>Dikarya</taxon>
        <taxon>Ascomycota</taxon>
        <taxon>Pezizomycotina</taxon>
        <taxon>Dothideomycetes</taxon>
        <taxon>Pleosporomycetidae</taxon>
        <taxon>Pleosporales</taxon>
        <taxon>Pleosporineae</taxon>
        <taxon>Pleosporaceae</taxon>
        <taxon>Alternaria</taxon>
        <taxon>Alternaria sect. Alternaria</taxon>
    </lineage>
</organism>
<evidence type="ECO:0000313" key="3">
    <source>
        <dbReference type="Proteomes" id="UP000293823"/>
    </source>
</evidence>
<evidence type="ECO:0000259" key="1">
    <source>
        <dbReference type="PROSITE" id="PS50011"/>
    </source>
</evidence>